<dbReference type="AlphaFoldDB" id="A0A7K1TJN0"/>
<evidence type="ECO:0000313" key="2">
    <source>
        <dbReference type="EMBL" id="MVN78573.1"/>
    </source>
</evidence>
<dbReference type="RefSeq" id="WP_157568804.1">
    <property type="nucleotide sequence ID" value="NZ_WQKZ01000005.1"/>
</dbReference>
<evidence type="ECO:0008006" key="4">
    <source>
        <dbReference type="Google" id="ProtNLM"/>
    </source>
</evidence>
<name>A0A7K1TJN0_9BACT</name>
<keyword evidence="3" id="KW-1185">Reference proteome</keyword>
<feature type="signal peptide" evidence="1">
    <location>
        <begin position="1"/>
        <end position="25"/>
    </location>
</feature>
<protein>
    <recommendedName>
        <fullName evidence="4">DUF481 domain-containing protein</fullName>
    </recommendedName>
</protein>
<proteinExistence type="predicted"/>
<accession>A0A7K1TJN0</accession>
<gene>
    <name evidence="2" type="ORF">GO988_19755</name>
</gene>
<dbReference type="EMBL" id="WQKZ01000005">
    <property type="protein sequence ID" value="MVN78573.1"/>
    <property type="molecule type" value="Genomic_DNA"/>
</dbReference>
<comment type="caution">
    <text evidence="2">The sequence shown here is derived from an EMBL/GenBank/DDBJ whole genome shotgun (WGS) entry which is preliminary data.</text>
</comment>
<evidence type="ECO:0000313" key="3">
    <source>
        <dbReference type="Proteomes" id="UP000441336"/>
    </source>
</evidence>
<organism evidence="2 3">
    <name type="scientific">Hymenobacter ginkgonis</name>
    <dbReference type="NCBI Taxonomy" id="2682976"/>
    <lineage>
        <taxon>Bacteria</taxon>
        <taxon>Pseudomonadati</taxon>
        <taxon>Bacteroidota</taxon>
        <taxon>Cytophagia</taxon>
        <taxon>Cytophagales</taxon>
        <taxon>Hymenobacteraceae</taxon>
        <taxon>Hymenobacter</taxon>
    </lineage>
</organism>
<dbReference type="Proteomes" id="UP000441336">
    <property type="component" value="Unassembled WGS sequence"/>
</dbReference>
<feature type="chain" id="PRO_5029621035" description="DUF481 domain-containing protein" evidence="1">
    <location>
        <begin position="26"/>
        <end position="241"/>
    </location>
</feature>
<reference evidence="2 3" key="1">
    <citation type="submission" date="2019-12" db="EMBL/GenBank/DDBJ databases">
        <title>Hymenobacter sp. HMF4947 Genome sequencing and assembly.</title>
        <authorList>
            <person name="Kang H."/>
            <person name="Cha I."/>
            <person name="Kim H."/>
            <person name="Joh K."/>
        </authorList>
    </citation>
    <scope>NUCLEOTIDE SEQUENCE [LARGE SCALE GENOMIC DNA]</scope>
    <source>
        <strain evidence="2 3">HMF4947</strain>
    </source>
</reference>
<sequence>MKSPYPCARLLAAAAICLPSCTVYAPMQPVMPLVRQRGQFDAGASLQSSGRLEATAAYSPVSHCVVAGAGTVAVRTGQQNYLITRQAEISLGGYWDLSPKWLLSTLGGGGYAYADRQYTFWGTERRTGTYAKLFGQVGLAHLGEWSSFSVTYRLAQVDYRELRTEIGPLPPFQAPRHEVLLASRRALGSTADWHLQSAIGMSFSSLQPASSAGSQAESDRWYAAGIPVPMASLGIVWQPSH</sequence>
<evidence type="ECO:0000256" key="1">
    <source>
        <dbReference type="SAM" id="SignalP"/>
    </source>
</evidence>
<keyword evidence="1" id="KW-0732">Signal</keyword>